<keyword evidence="3" id="KW-0436">Ligase</keyword>
<dbReference type="GO" id="GO:0005737">
    <property type="term" value="C:cytoplasm"/>
    <property type="evidence" value="ECO:0007669"/>
    <property type="project" value="TreeGrafter"/>
</dbReference>
<dbReference type="Pfam" id="PF00501">
    <property type="entry name" value="AMP-binding"/>
    <property type="match status" value="1"/>
</dbReference>
<dbReference type="Pfam" id="PF00668">
    <property type="entry name" value="Condensation"/>
    <property type="match status" value="1"/>
</dbReference>
<dbReference type="CDD" id="cd19542">
    <property type="entry name" value="CT_NRPS-like"/>
    <property type="match status" value="1"/>
</dbReference>
<dbReference type="AlphaFoldDB" id="T0LQ66"/>
<dbReference type="InterPro" id="IPR036736">
    <property type="entry name" value="ACP-like_sf"/>
</dbReference>
<keyword evidence="2" id="KW-0597">Phosphoprotein</keyword>
<dbReference type="InterPro" id="IPR042099">
    <property type="entry name" value="ANL_N_sf"/>
</dbReference>
<reference evidence="8" key="1">
    <citation type="journal article" date="2013" name="Mol. Plant Microbe Interact.">
        <title>Global aspects of pacC regulation of pathogenicity genes in Colletotrichum gloeosporioides as revealed by transcriptome analysis.</title>
        <authorList>
            <person name="Alkan N."/>
            <person name="Meng X."/>
            <person name="Friedlander G."/>
            <person name="Reuveni E."/>
            <person name="Sukno S."/>
            <person name="Sherman A."/>
            <person name="Thon M."/>
            <person name="Fluhr R."/>
            <person name="Prusky D."/>
        </authorList>
    </citation>
    <scope>NUCLEOTIDE SEQUENCE [LARGE SCALE GENOMIC DNA]</scope>
    <source>
        <strain evidence="8">Cg-14</strain>
    </source>
</reference>
<dbReference type="PANTHER" id="PTHR45527">
    <property type="entry name" value="NONRIBOSOMAL PEPTIDE SYNTHETASE"/>
    <property type="match status" value="1"/>
</dbReference>
<evidence type="ECO:0000256" key="3">
    <source>
        <dbReference type="ARBA" id="ARBA00022598"/>
    </source>
</evidence>
<dbReference type="PANTHER" id="PTHR45527:SF12">
    <property type="entry name" value="NONRIBOSOMAL PEPTIDE SYNTHETASE IVOA"/>
    <property type="match status" value="1"/>
</dbReference>
<dbReference type="InterPro" id="IPR009081">
    <property type="entry name" value="PP-bd_ACP"/>
</dbReference>
<evidence type="ECO:0000256" key="1">
    <source>
        <dbReference type="ARBA" id="ARBA00022450"/>
    </source>
</evidence>
<evidence type="ECO:0000256" key="4">
    <source>
        <dbReference type="SAM" id="MobiDB-lite"/>
    </source>
</evidence>
<dbReference type="InterPro" id="IPR045851">
    <property type="entry name" value="AMP-bd_C_sf"/>
</dbReference>
<keyword evidence="5" id="KW-1133">Transmembrane helix</keyword>
<dbReference type="InterPro" id="IPR001242">
    <property type="entry name" value="Condensation_dom"/>
</dbReference>
<comment type="caution">
    <text evidence="7">The sequence shown here is derived from an EMBL/GenBank/DDBJ whole genome shotgun (WGS) entry which is preliminary data.</text>
</comment>
<organism evidence="7 8">
    <name type="scientific">Colletotrichum gloeosporioides (strain Cg-14)</name>
    <name type="common">Anthracnose fungus</name>
    <name type="synonym">Glomerella cingulata</name>
    <dbReference type="NCBI Taxonomy" id="1237896"/>
    <lineage>
        <taxon>Eukaryota</taxon>
        <taxon>Fungi</taxon>
        <taxon>Dikarya</taxon>
        <taxon>Ascomycota</taxon>
        <taxon>Pezizomycotina</taxon>
        <taxon>Sordariomycetes</taxon>
        <taxon>Hypocreomycetidae</taxon>
        <taxon>Glomerellales</taxon>
        <taxon>Glomerellaceae</taxon>
        <taxon>Colletotrichum</taxon>
        <taxon>Colletotrichum gloeosporioides species complex</taxon>
    </lineage>
</organism>
<dbReference type="Gene3D" id="3.30.300.30">
    <property type="match status" value="1"/>
</dbReference>
<feature type="transmembrane region" description="Helical" evidence="5">
    <location>
        <begin position="995"/>
        <end position="1014"/>
    </location>
</feature>
<evidence type="ECO:0000313" key="8">
    <source>
        <dbReference type="Proteomes" id="UP000015530"/>
    </source>
</evidence>
<proteinExistence type="predicted"/>
<dbReference type="InterPro" id="IPR000873">
    <property type="entry name" value="AMP-dep_synth/lig_dom"/>
</dbReference>
<keyword evidence="1" id="KW-0596">Phosphopantetheine</keyword>
<dbReference type="EMBL" id="AMYD01001299">
    <property type="protein sequence ID" value="EQB53831.1"/>
    <property type="molecule type" value="Genomic_DNA"/>
</dbReference>
<dbReference type="FunFam" id="3.30.300.30:FF:000015">
    <property type="entry name" value="Nonribosomal peptide synthase SidD"/>
    <property type="match status" value="1"/>
</dbReference>
<dbReference type="FunFam" id="1.10.1200.10:FF:000005">
    <property type="entry name" value="Nonribosomal peptide synthetase 1"/>
    <property type="match status" value="1"/>
</dbReference>
<feature type="region of interest" description="Disordered" evidence="4">
    <location>
        <begin position="953"/>
        <end position="972"/>
    </location>
</feature>
<dbReference type="STRING" id="1237896.T0LQ66"/>
<dbReference type="PROSITE" id="PS50075">
    <property type="entry name" value="CARRIER"/>
    <property type="match status" value="1"/>
</dbReference>
<dbReference type="GO" id="GO:0043041">
    <property type="term" value="P:amino acid activation for nonribosomal peptide biosynthetic process"/>
    <property type="evidence" value="ECO:0007669"/>
    <property type="project" value="TreeGrafter"/>
</dbReference>
<dbReference type="GO" id="GO:0044550">
    <property type="term" value="P:secondary metabolite biosynthetic process"/>
    <property type="evidence" value="ECO:0007669"/>
    <property type="project" value="TreeGrafter"/>
</dbReference>
<accession>T0LQ66</accession>
<dbReference type="InterPro" id="IPR023213">
    <property type="entry name" value="CAT-like_dom_sf"/>
</dbReference>
<evidence type="ECO:0000259" key="6">
    <source>
        <dbReference type="PROSITE" id="PS50075"/>
    </source>
</evidence>
<sequence length="1187" mass="133447">MTDIPGFVERKKVNWAAFTPSFLRTLDPHDLKSVKFITVHAEPMGQDLVARWADKIHMRPSYGPTECSVTSTVGLRFTPETDATNIGFPIGCRGWIVHPDNQEILMPVGAVGELLLDGPIVGKGYLNDDAKTDAAFIDPPSWAVQAESIFGSSPPERKMYKTGDLVRFAEDGSLLIQRRKDHSQVKIRGQRVELGEIQHHLNKLSGAIQHSMVFMPKVGLLKGRLVAVASLTALSAGLDTGNYGVQALKTVNQEALGDEGRKRVSQTLDDITSMLEKDLPHYMIPETWLIVQSLPVQLSLKLDRQRVTNWVEGLDKAVLQSVLELSQHAGAETRHGSEIEERVRKIWGEVLGMDHDRIALDQSFFRLGGDSIYAMQVMRLCKAAGLHVTTQDVLANPTVKQLAVIATPKPVPDIIVTARPPMSRANTSAASPVATRTITSVSAPTTPREPFMPIMPTPPRSPEEPIHHSPFVKYLSARDGNVEAVVPCTPFQERMYRAFVKKPQKPYLFNSLVWLKGIDDGAAVNLNRLFQAWQQTVDRHAILRTVFIPDQAAGKVIQKVLKRHKADIATLSAMSEADAITQSQGHLNAIRMSLFKNNAPPLSVRMLMTLDQRVYVHLVMGHIVIDHVSLDHVFADFASFYRGQTPAPATVTAGFGSYIQQLSQTRDIPASNQFWVNKLKDVKPYMVPSESMVNGCDHHSMGAVNFSLDITDEMRYFLREAGITLSNLLQFTWAMVLHVYTGHATICFGHLVSDRDIDLPHADDIVGPMLSLMIARAAVKDSTVLVDALRAFQEDSILSLRHKIFDLTEVERQLGCQKTGLFNTLVNYRKVKYSGGDADVSFKSVWKQDPHEQLLVLAFNEEPSKLDASLTYYESLFSKQTLNTLAEAYCRILQMLSFYAVLAPQSIQYTLYTVIAAPKAYHFLSRFTMMMPSGPSKKEEKYSLLKDETARESYEEEEAPRPSSSSSSVDQESGAVKVKRQLRIPWQFDPAWKSWYLFVPLGLIFFILAGLAFFPSCEPCRKQDTSGYVCAPNGALPKIARDRGCEFDTMSFKWYPKEAFNDKDNQALLREFHDQGPWHRYYDKGGKHEIPPTSEVLTAGWVSRKEHTFHCMYTLRQTHLWLINGYDAPWNYTHTLHCTKYLMDTILENPPKDFDDLSVHGTPWPEHPDVVKPYYPCKQEGLSCESW</sequence>
<dbReference type="Proteomes" id="UP000015530">
    <property type="component" value="Unassembled WGS sequence"/>
</dbReference>
<dbReference type="OrthoDB" id="416786at2759"/>
<dbReference type="SUPFAM" id="SSF52777">
    <property type="entry name" value="CoA-dependent acyltransferases"/>
    <property type="match status" value="2"/>
</dbReference>
<evidence type="ECO:0000256" key="2">
    <source>
        <dbReference type="ARBA" id="ARBA00022553"/>
    </source>
</evidence>
<dbReference type="Gene3D" id="3.30.559.30">
    <property type="entry name" value="Nonribosomal peptide synthetase, condensation domain"/>
    <property type="match status" value="1"/>
</dbReference>
<protein>
    <recommendedName>
        <fullName evidence="6">Carrier domain-containing protein</fullName>
    </recommendedName>
</protein>
<dbReference type="OMA" id="GHATICF"/>
<dbReference type="Pfam" id="PF00550">
    <property type="entry name" value="PP-binding"/>
    <property type="match status" value="1"/>
</dbReference>
<feature type="domain" description="Carrier" evidence="6">
    <location>
        <begin position="337"/>
        <end position="410"/>
    </location>
</feature>
<evidence type="ECO:0000256" key="5">
    <source>
        <dbReference type="SAM" id="Phobius"/>
    </source>
</evidence>
<evidence type="ECO:0000313" key="7">
    <source>
        <dbReference type="EMBL" id="EQB53831.1"/>
    </source>
</evidence>
<dbReference type="Gene3D" id="3.40.50.12780">
    <property type="entry name" value="N-terminal domain of ligase-like"/>
    <property type="match status" value="1"/>
</dbReference>
<keyword evidence="5" id="KW-0472">Membrane</keyword>
<gene>
    <name evidence="7" type="ORF">CGLO_06404</name>
</gene>
<dbReference type="SUPFAM" id="SSF56801">
    <property type="entry name" value="Acetyl-CoA synthetase-like"/>
    <property type="match status" value="1"/>
</dbReference>
<name>T0LQ66_COLGC</name>
<dbReference type="GO" id="GO:0031177">
    <property type="term" value="F:phosphopantetheine binding"/>
    <property type="evidence" value="ECO:0007669"/>
    <property type="project" value="TreeGrafter"/>
</dbReference>
<dbReference type="GO" id="GO:0016874">
    <property type="term" value="F:ligase activity"/>
    <property type="evidence" value="ECO:0007669"/>
    <property type="project" value="UniProtKB-KW"/>
</dbReference>
<dbReference type="HOGENOM" id="CLU_272244_0_0_1"/>
<dbReference type="SUPFAM" id="SSF47336">
    <property type="entry name" value="ACP-like"/>
    <property type="match status" value="1"/>
</dbReference>
<keyword evidence="5" id="KW-0812">Transmembrane</keyword>
<dbReference type="Gene3D" id="3.30.559.10">
    <property type="entry name" value="Chloramphenicol acetyltransferase-like domain"/>
    <property type="match status" value="1"/>
</dbReference>
<dbReference type="Gene3D" id="1.10.1200.10">
    <property type="entry name" value="ACP-like"/>
    <property type="match status" value="1"/>
</dbReference>